<sequence>MFGRTPTIASVKADHVIISPMKSPTQRLLLLIVGVLLIPIVPFILLGSWFEPWLETLLAGTAIDASPPLAFGSVVGILAIDILLPIPSSAVCTFAGKQLGGATGTVACWIGLNLSAGIGYWIGAAYGRPIAVKFSDEETLKRLESFDKRSSIVCLVLCRSLPIIAEASVLLMGMKKLSWTAFWPAVLLSNLGIAAALCWLGAFSAKANWFPLAMGISVAVPLLFVLFWKAKR</sequence>
<evidence type="ECO:0000259" key="7">
    <source>
        <dbReference type="Pfam" id="PF09335"/>
    </source>
</evidence>
<keyword evidence="2" id="KW-1003">Cell membrane</keyword>
<name>A0A5B9PA75_9BACT</name>
<keyword evidence="4 6" id="KW-1133">Transmembrane helix</keyword>
<evidence type="ECO:0000256" key="4">
    <source>
        <dbReference type="ARBA" id="ARBA00022989"/>
    </source>
</evidence>
<dbReference type="Proteomes" id="UP000322214">
    <property type="component" value="Chromosome"/>
</dbReference>
<evidence type="ECO:0000256" key="1">
    <source>
        <dbReference type="ARBA" id="ARBA00004651"/>
    </source>
</evidence>
<dbReference type="GO" id="GO:0005886">
    <property type="term" value="C:plasma membrane"/>
    <property type="evidence" value="ECO:0007669"/>
    <property type="project" value="UniProtKB-SubCell"/>
</dbReference>
<dbReference type="EMBL" id="CP042912">
    <property type="protein sequence ID" value="QEG21862.1"/>
    <property type="molecule type" value="Genomic_DNA"/>
</dbReference>
<dbReference type="PANTHER" id="PTHR42709">
    <property type="entry name" value="ALKALINE PHOSPHATASE LIKE PROTEIN"/>
    <property type="match status" value="1"/>
</dbReference>
<feature type="transmembrane region" description="Helical" evidence="6">
    <location>
        <begin position="106"/>
        <end position="126"/>
    </location>
</feature>
<feature type="transmembrane region" description="Helical" evidence="6">
    <location>
        <begin position="70"/>
        <end position="94"/>
    </location>
</feature>
<evidence type="ECO:0000256" key="6">
    <source>
        <dbReference type="SAM" id="Phobius"/>
    </source>
</evidence>
<keyword evidence="5 6" id="KW-0472">Membrane</keyword>
<feature type="transmembrane region" description="Helical" evidence="6">
    <location>
        <begin position="28"/>
        <end position="50"/>
    </location>
</feature>
<evidence type="ECO:0000256" key="2">
    <source>
        <dbReference type="ARBA" id="ARBA00022475"/>
    </source>
</evidence>
<evidence type="ECO:0000256" key="5">
    <source>
        <dbReference type="ARBA" id="ARBA00023136"/>
    </source>
</evidence>
<protein>
    <submittedName>
        <fullName evidence="8">SNARE associated Golgi protein</fullName>
    </submittedName>
</protein>
<dbReference type="InterPro" id="IPR051311">
    <property type="entry name" value="DedA_domain"/>
</dbReference>
<keyword evidence="3 6" id="KW-0812">Transmembrane</keyword>
<dbReference type="KEGG" id="mff:MFFC18_17230"/>
<evidence type="ECO:0000256" key="3">
    <source>
        <dbReference type="ARBA" id="ARBA00022692"/>
    </source>
</evidence>
<dbReference type="STRING" id="980251.GCA_001642875_03324"/>
<keyword evidence="9" id="KW-1185">Reference proteome</keyword>
<dbReference type="PANTHER" id="PTHR42709:SF6">
    <property type="entry name" value="UNDECAPRENYL PHOSPHATE TRANSPORTER A"/>
    <property type="match status" value="1"/>
</dbReference>
<reference evidence="8 9" key="1">
    <citation type="submission" date="2019-08" db="EMBL/GenBank/DDBJ databases">
        <title>Deep-cultivation of Planctomycetes and their phenomic and genomic characterization uncovers novel biology.</title>
        <authorList>
            <person name="Wiegand S."/>
            <person name="Jogler M."/>
            <person name="Boedeker C."/>
            <person name="Pinto D."/>
            <person name="Vollmers J."/>
            <person name="Rivas-Marin E."/>
            <person name="Kohn T."/>
            <person name="Peeters S.H."/>
            <person name="Heuer A."/>
            <person name="Rast P."/>
            <person name="Oberbeckmann S."/>
            <person name="Bunk B."/>
            <person name="Jeske O."/>
            <person name="Meyerdierks A."/>
            <person name="Storesund J.E."/>
            <person name="Kallscheuer N."/>
            <person name="Luecker S."/>
            <person name="Lage O.M."/>
            <person name="Pohl T."/>
            <person name="Merkel B.J."/>
            <person name="Hornburger P."/>
            <person name="Mueller R.-W."/>
            <person name="Bruemmer F."/>
            <person name="Labrenz M."/>
            <person name="Spormann A.M."/>
            <person name="Op den Camp H."/>
            <person name="Overmann J."/>
            <person name="Amann R."/>
            <person name="Jetten M.S.M."/>
            <person name="Mascher T."/>
            <person name="Medema M.H."/>
            <person name="Devos D.P."/>
            <person name="Kaster A.-K."/>
            <person name="Ovreas L."/>
            <person name="Rohde M."/>
            <person name="Galperin M.Y."/>
            <person name="Jogler C."/>
        </authorList>
    </citation>
    <scope>NUCLEOTIDE SEQUENCE [LARGE SCALE GENOMIC DNA]</scope>
    <source>
        <strain evidence="8 9">FC18</strain>
    </source>
</reference>
<evidence type="ECO:0000313" key="8">
    <source>
        <dbReference type="EMBL" id="QEG21862.1"/>
    </source>
</evidence>
<dbReference type="AlphaFoldDB" id="A0A5B9PA75"/>
<feature type="domain" description="VTT" evidence="7">
    <location>
        <begin position="86"/>
        <end position="202"/>
    </location>
</feature>
<proteinExistence type="predicted"/>
<dbReference type="Pfam" id="PF09335">
    <property type="entry name" value="VTT_dom"/>
    <property type="match status" value="1"/>
</dbReference>
<comment type="subcellular location">
    <subcellularLocation>
        <location evidence="1">Cell membrane</location>
        <topology evidence="1">Multi-pass membrane protein</topology>
    </subcellularLocation>
</comment>
<organism evidence="8 9">
    <name type="scientific">Mariniblastus fucicola</name>
    <dbReference type="NCBI Taxonomy" id="980251"/>
    <lineage>
        <taxon>Bacteria</taxon>
        <taxon>Pseudomonadati</taxon>
        <taxon>Planctomycetota</taxon>
        <taxon>Planctomycetia</taxon>
        <taxon>Pirellulales</taxon>
        <taxon>Pirellulaceae</taxon>
        <taxon>Mariniblastus</taxon>
    </lineage>
</organism>
<feature type="transmembrane region" description="Helical" evidence="6">
    <location>
        <begin position="209"/>
        <end position="228"/>
    </location>
</feature>
<feature type="transmembrane region" description="Helical" evidence="6">
    <location>
        <begin position="181"/>
        <end position="203"/>
    </location>
</feature>
<accession>A0A5B9PA75</accession>
<gene>
    <name evidence="8" type="ORF">MFFC18_17230</name>
</gene>
<dbReference type="InterPro" id="IPR032816">
    <property type="entry name" value="VTT_dom"/>
</dbReference>
<evidence type="ECO:0000313" key="9">
    <source>
        <dbReference type="Proteomes" id="UP000322214"/>
    </source>
</evidence>